<protein>
    <submittedName>
        <fullName evidence="1">Uncharacterized protein</fullName>
    </submittedName>
</protein>
<sequence length="70" mass="8183">MLKIPELAMPRSRKVTTVCNGKREVWTDYEQAKAYFLELMMSTDGEEHERAECVYIQLLHGLDECSDEDE</sequence>
<comment type="caution">
    <text evidence="1">The sequence shown here is derived from an EMBL/GenBank/DDBJ whole genome shotgun (WGS) entry which is preliminary data.</text>
</comment>
<gene>
    <name evidence="1" type="ORF">IE37_02519</name>
</gene>
<name>A0A315XVT1_RUMFL</name>
<evidence type="ECO:0000313" key="2">
    <source>
        <dbReference type="Proteomes" id="UP000245720"/>
    </source>
</evidence>
<dbReference type="OrthoDB" id="1822683at2"/>
<reference evidence="1 2" key="1">
    <citation type="submission" date="2018-05" db="EMBL/GenBank/DDBJ databases">
        <title>The Hungate 1000. A catalogue of reference genomes from the rumen microbiome.</title>
        <authorList>
            <person name="Kelly W."/>
        </authorList>
    </citation>
    <scope>NUCLEOTIDE SEQUENCE [LARGE SCALE GENOMIC DNA]</scope>
    <source>
        <strain evidence="1 2">SAb67</strain>
    </source>
</reference>
<dbReference type="Proteomes" id="UP000245720">
    <property type="component" value="Unassembled WGS sequence"/>
</dbReference>
<accession>A0A315XVT1</accession>
<dbReference type="STRING" id="1265.SAMN02910280_2764"/>
<dbReference type="EMBL" id="QGDI01000010">
    <property type="protein sequence ID" value="PWJ11296.1"/>
    <property type="molecule type" value="Genomic_DNA"/>
</dbReference>
<organism evidence="1 2">
    <name type="scientific">Ruminococcus flavefaciens</name>
    <dbReference type="NCBI Taxonomy" id="1265"/>
    <lineage>
        <taxon>Bacteria</taxon>
        <taxon>Bacillati</taxon>
        <taxon>Bacillota</taxon>
        <taxon>Clostridia</taxon>
        <taxon>Eubacteriales</taxon>
        <taxon>Oscillospiraceae</taxon>
        <taxon>Ruminococcus</taxon>
    </lineage>
</organism>
<evidence type="ECO:0000313" key="1">
    <source>
        <dbReference type="EMBL" id="PWJ11296.1"/>
    </source>
</evidence>
<proteinExistence type="predicted"/>
<dbReference type="AlphaFoldDB" id="A0A315XVT1"/>
<dbReference type="RefSeq" id="WP_109727249.1">
    <property type="nucleotide sequence ID" value="NZ_CALYXB010000167.1"/>
</dbReference>